<evidence type="ECO:0000313" key="3">
    <source>
        <dbReference type="EMBL" id="SPO21416.1"/>
    </source>
</evidence>
<evidence type="ECO:0000256" key="1">
    <source>
        <dbReference type="SAM" id="MobiDB-lite"/>
    </source>
</evidence>
<evidence type="ECO:0000256" key="2">
    <source>
        <dbReference type="SAM" id="SignalP"/>
    </source>
</evidence>
<dbReference type="EMBL" id="OOIN01000002">
    <property type="protein sequence ID" value="SPO21416.1"/>
    <property type="molecule type" value="Genomic_DNA"/>
</dbReference>
<feature type="chain" id="PRO_5022710410" evidence="2">
    <location>
        <begin position="28"/>
        <end position="211"/>
    </location>
</feature>
<feature type="signal peptide" evidence="2">
    <location>
        <begin position="1"/>
        <end position="27"/>
    </location>
</feature>
<keyword evidence="2" id="KW-0732">Signal</keyword>
<feature type="region of interest" description="Disordered" evidence="1">
    <location>
        <begin position="174"/>
        <end position="200"/>
    </location>
</feature>
<dbReference type="OrthoDB" id="2556287at2759"/>
<gene>
    <name evidence="3" type="ORF">UTRI_00893</name>
</gene>
<dbReference type="PROSITE" id="PS51257">
    <property type="entry name" value="PROKAR_LIPOPROTEIN"/>
    <property type="match status" value="1"/>
</dbReference>
<feature type="compositionally biased region" description="Basic and acidic residues" evidence="1">
    <location>
        <begin position="187"/>
        <end position="200"/>
    </location>
</feature>
<name>A0A5C3DW66_9BASI</name>
<protein>
    <submittedName>
        <fullName evidence="3">Uncharacterized protein</fullName>
    </submittedName>
</protein>
<dbReference type="Proteomes" id="UP000324022">
    <property type="component" value="Unassembled WGS sequence"/>
</dbReference>
<proteinExistence type="predicted"/>
<keyword evidence="4" id="KW-1185">Reference proteome</keyword>
<dbReference type="AlphaFoldDB" id="A0A5C3DW66"/>
<sequence>MMMKCNSTFLGAFFLALALFGCGSVFGVAIPPGATDAGSPVAVCAIPACVGDLKTISNLARGITFSTCTDKTHPAPAGITYASVSITKDSGFQSQFWDAGTKLDTYWLYQYLRPFMSCQKNFKSDCWEAPAANKGCARPPVAAAAAAAAPAPQRREVARLASASEGGAGAGGSFKPVSLMGGGRGSAVDKRPKVGTRDGDLFPLGDPSLIV</sequence>
<evidence type="ECO:0000313" key="4">
    <source>
        <dbReference type="Proteomes" id="UP000324022"/>
    </source>
</evidence>
<organism evidence="3 4">
    <name type="scientific">Ustilago trichophora</name>
    <dbReference type="NCBI Taxonomy" id="86804"/>
    <lineage>
        <taxon>Eukaryota</taxon>
        <taxon>Fungi</taxon>
        <taxon>Dikarya</taxon>
        <taxon>Basidiomycota</taxon>
        <taxon>Ustilaginomycotina</taxon>
        <taxon>Ustilaginomycetes</taxon>
        <taxon>Ustilaginales</taxon>
        <taxon>Ustilaginaceae</taxon>
        <taxon>Ustilago</taxon>
    </lineage>
</organism>
<reference evidence="3 4" key="1">
    <citation type="submission" date="2018-03" db="EMBL/GenBank/DDBJ databases">
        <authorList>
            <person name="Guldener U."/>
        </authorList>
    </citation>
    <scope>NUCLEOTIDE SEQUENCE [LARGE SCALE GENOMIC DNA]</scope>
    <source>
        <strain evidence="3 4">NBRC100155</strain>
    </source>
</reference>
<accession>A0A5C3DW66</accession>